<evidence type="ECO:0000256" key="1">
    <source>
        <dbReference type="ARBA" id="ARBA00023002"/>
    </source>
</evidence>
<dbReference type="PANTHER" id="PTHR43313">
    <property type="entry name" value="SHORT-CHAIN DEHYDROGENASE/REDUCTASE FAMILY 9C"/>
    <property type="match status" value="1"/>
</dbReference>
<accession>T1JGE0</accession>
<sequence>MERQTAILVAVQLAVVMSIAAALLMYLLRFRRNRIDIGRKSVLVANCDTVTGLACALRLHQLGFRVFAACSDTESAVAKELKAEKSGRMHVLHIDTKNGEVMLNAVDYVEQHIMPDEKGLWAIVNTPCTCVSGLFEWLTWSQCEEQVSENLLATLRITKSFIHLLRSCQGRFINVLSFGGQTNYPGFSVYAATKAAIEAFTTSLQMELSPHLVRTVTVTPTANYDTYALSLSSPELAEDMWRTMTPDSKRTYMNEFRAFCQRMKSPALKSNTKVLAALVADVEEAILCRSPAESYISGPLSAKMHLAALNLLPNEWKKQRLIKNFHRNFLSEKIV</sequence>
<reference evidence="4" key="1">
    <citation type="submission" date="2011-05" db="EMBL/GenBank/DDBJ databases">
        <authorList>
            <person name="Richards S.R."/>
            <person name="Qu J."/>
            <person name="Jiang H."/>
            <person name="Jhangiani S.N."/>
            <person name="Agravi P."/>
            <person name="Goodspeed R."/>
            <person name="Gross S."/>
            <person name="Mandapat C."/>
            <person name="Jackson L."/>
            <person name="Mathew T."/>
            <person name="Pu L."/>
            <person name="Thornton R."/>
            <person name="Saada N."/>
            <person name="Wilczek-Boney K.B."/>
            <person name="Lee S."/>
            <person name="Kovar C."/>
            <person name="Wu Y."/>
            <person name="Scherer S.E."/>
            <person name="Worley K.C."/>
            <person name="Muzny D.M."/>
            <person name="Gibbs R."/>
        </authorList>
    </citation>
    <scope>NUCLEOTIDE SEQUENCE</scope>
    <source>
        <strain evidence="4">Brora</strain>
    </source>
</reference>
<keyword evidence="2" id="KW-1133">Transmembrane helix</keyword>
<dbReference type="PROSITE" id="PS00061">
    <property type="entry name" value="ADH_SHORT"/>
    <property type="match status" value="1"/>
</dbReference>
<organism evidence="3 4">
    <name type="scientific">Strigamia maritima</name>
    <name type="common">European centipede</name>
    <name type="synonym">Geophilus maritimus</name>
    <dbReference type="NCBI Taxonomy" id="126957"/>
    <lineage>
        <taxon>Eukaryota</taxon>
        <taxon>Metazoa</taxon>
        <taxon>Ecdysozoa</taxon>
        <taxon>Arthropoda</taxon>
        <taxon>Myriapoda</taxon>
        <taxon>Chilopoda</taxon>
        <taxon>Pleurostigmophora</taxon>
        <taxon>Geophilomorpha</taxon>
        <taxon>Linotaeniidae</taxon>
        <taxon>Strigamia</taxon>
    </lineage>
</organism>
<dbReference type="HOGENOM" id="CLU_010194_2_0_1"/>
<dbReference type="EnsemblMetazoa" id="SMAR012912-RA">
    <property type="protein sequence ID" value="SMAR012912-PA"/>
    <property type="gene ID" value="SMAR012912"/>
</dbReference>
<dbReference type="Pfam" id="PF00106">
    <property type="entry name" value="adh_short"/>
    <property type="match status" value="1"/>
</dbReference>
<dbReference type="OMA" id="NTIACKH"/>
<keyword evidence="2" id="KW-0472">Membrane</keyword>
<dbReference type="eggNOG" id="KOG1610">
    <property type="taxonomic scope" value="Eukaryota"/>
</dbReference>
<dbReference type="Proteomes" id="UP000014500">
    <property type="component" value="Unassembled WGS sequence"/>
</dbReference>
<name>T1JGE0_STRMM</name>
<protein>
    <submittedName>
        <fullName evidence="3">Uncharacterized protein</fullName>
    </submittedName>
</protein>
<dbReference type="AlphaFoldDB" id="T1JGE0"/>
<dbReference type="Gene3D" id="3.40.50.720">
    <property type="entry name" value="NAD(P)-binding Rossmann-like Domain"/>
    <property type="match status" value="1"/>
</dbReference>
<dbReference type="PhylomeDB" id="T1JGE0"/>
<dbReference type="InterPro" id="IPR036291">
    <property type="entry name" value="NAD(P)-bd_dom_sf"/>
</dbReference>
<dbReference type="STRING" id="126957.T1JGE0"/>
<evidence type="ECO:0000256" key="2">
    <source>
        <dbReference type="SAM" id="Phobius"/>
    </source>
</evidence>
<dbReference type="InterPro" id="IPR020904">
    <property type="entry name" value="Sc_DH/Rdtase_CS"/>
</dbReference>
<dbReference type="EMBL" id="JH432201">
    <property type="status" value="NOT_ANNOTATED_CDS"/>
    <property type="molecule type" value="Genomic_DNA"/>
</dbReference>
<dbReference type="PANTHER" id="PTHR43313:SF36">
    <property type="entry name" value="D-BETA-HYDROXYBUTYRATE DEHYDROGENASE, MITOCHONDRIAL"/>
    <property type="match status" value="1"/>
</dbReference>
<proteinExistence type="predicted"/>
<dbReference type="InterPro" id="IPR002347">
    <property type="entry name" value="SDR_fam"/>
</dbReference>
<dbReference type="GO" id="GO:0008202">
    <property type="term" value="P:steroid metabolic process"/>
    <property type="evidence" value="ECO:0007669"/>
    <property type="project" value="TreeGrafter"/>
</dbReference>
<keyword evidence="4" id="KW-1185">Reference proteome</keyword>
<evidence type="ECO:0000313" key="4">
    <source>
        <dbReference type="Proteomes" id="UP000014500"/>
    </source>
</evidence>
<keyword evidence="2" id="KW-0812">Transmembrane</keyword>
<evidence type="ECO:0000313" key="3">
    <source>
        <dbReference type="EnsemblMetazoa" id="SMAR012912-PA"/>
    </source>
</evidence>
<keyword evidence="1" id="KW-0560">Oxidoreductase</keyword>
<feature type="transmembrane region" description="Helical" evidence="2">
    <location>
        <begin position="6"/>
        <end position="28"/>
    </location>
</feature>
<dbReference type="SUPFAM" id="SSF51735">
    <property type="entry name" value="NAD(P)-binding Rossmann-fold domains"/>
    <property type="match status" value="1"/>
</dbReference>
<dbReference type="GO" id="GO:0016491">
    <property type="term" value="F:oxidoreductase activity"/>
    <property type="evidence" value="ECO:0007669"/>
    <property type="project" value="UniProtKB-KW"/>
</dbReference>
<reference evidence="3" key="2">
    <citation type="submission" date="2015-02" db="UniProtKB">
        <authorList>
            <consortium name="EnsemblMetazoa"/>
        </authorList>
    </citation>
    <scope>IDENTIFICATION</scope>
</reference>